<keyword evidence="4" id="KW-0472">Membrane</keyword>
<feature type="region of interest" description="Disordered" evidence="5">
    <location>
        <begin position="32"/>
        <end position="73"/>
    </location>
</feature>
<dbReference type="EMBL" id="OZ019909">
    <property type="protein sequence ID" value="CAK9209703.1"/>
    <property type="molecule type" value="Genomic_DNA"/>
</dbReference>
<reference evidence="7" key="1">
    <citation type="submission" date="2024-02" db="EMBL/GenBank/DDBJ databases">
        <authorList>
            <consortium name="ELIXIR-Norway"/>
            <consortium name="Elixir Norway"/>
        </authorList>
    </citation>
    <scope>NUCLEOTIDE SEQUENCE</scope>
</reference>
<sequence>MYLIVGTSVRSIVGDRKLGRTGEVYLSPIRQEQKEEEQGGAETIRLRQSPTKQRRRAQWSKGDAPGEYGGPPVDLRIRKTWGGEPLVDPLTATDDYIWKKDWQAHVEAPPSSVQAAPPPPKEKDFGFLSLNRAIALDSMDLDLSRELSKPSKATLDRQVAVARQMAADENKPKWRFAPTKREEEQWARAKKAVSGGTEHLLQEVNRERKDPVKEAAAARERYLKLKNNLQNVTLAVGGAGLAGAYFSYSPEIAASYGVGLLGALVYIRMLGNSVDSVGARDAGGAVRGALGQPRLLVPVVLVMAFNRWNGLVVPEYGVMPLQLIPMLVGFFTYKAATFVETFKELLPDSTKQEKEN</sequence>
<evidence type="ECO:0000256" key="1">
    <source>
        <dbReference type="ARBA" id="ARBA00004141"/>
    </source>
</evidence>
<evidence type="ECO:0000256" key="2">
    <source>
        <dbReference type="ARBA" id="ARBA00022692"/>
    </source>
</evidence>
<evidence type="ECO:0000256" key="3">
    <source>
        <dbReference type="ARBA" id="ARBA00022989"/>
    </source>
</evidence>
<name>A0ABP0U4C1_9BRYO</name>
<gene>
    <name evidence="7" type="ORF">CSSPTR1EN2_LOCUS9992</name>
</gene>
<evidence type="ECO:0000313" key="7">
    <source>
        <dbReference type="EMBL" id="CAK9209703.1"/>
    </source>
</evidence>
<evidence type="ECO:0000259" key="6">
    <source>
        <dbReference type="Pfam" id="PF24763"/>
    </source>
</evidence>
<keyword evidence="2" id="KW-0812">Transmembrane</keyword>
<evidence type="ECO:0000256" key="5">
    <source>
        <dbReference type="SAM" id="MobiDB-lite"/>
    </source>
</evidence>
<dbReference type="Pfam" id="PF24763">
    <property type="entry name" value="CGL160_C"/>
    <property type="match status" value="1"/>
</dbReference>
<comment type="subcellular location">
    <subcellularLocation>
        <location evidence="1">Membrane</location>
        <topology evidence="1">Multi-pass membrane protein</topology>
    </subcellularLocation>
</comment>
<dbReference type="Proteomes" id="UP001497512">
    <property type="component" value="Chromosome 17"/>
</dbReference>
<keyword evidence="3" id="KW-1133">Transmembrane helix</keyword>
<dbReference type="PANTHER" id="PTHR34118">
    <property type="entry name" value="NF-KAPPA-B INHIBITOR-LIKE PROTEIN-RELATED"/>
    <property type="match status" value="1"/>
</dbReference>
<protein>
    <recommendedName>
        <fullName evidence="6">CGL160/ATPI domain-containing protein</fullName>
    </recommendedName>
</protein>
<dbReference type="PANTHER" id="PTHR34118:SF6">
    <property type="entry name" value="PROTEIN CONSERVED ONLY IN THE GREEN LINEAGE 160, CHLOROPLASTIC"/>
    <property type="match status" value="1"/>
</dbReference>
<accession>A0ABP0U4C1</accession>
<proteinExistence type="predicted"/>
<evidence type="ECO:0000313" key="8">
    <source>
        <dbReference type="Proteomes" id="UP001497512"/>
    </source>
</evidence>
<keyword evidence="8" id="KW-1185">Reference proteome</keyword>
<organism evidence="7 8">
    <name type="scientific">Sphagnum troendelagicum</name>
    <dbReference type="NCBI Taxonomy" id="128251"/>
    <lineage>
        <taxon>Eukaryota</taxon>
        <taxon>Viridiplantae</taxon>
        <taxon>Streptophyta</taxon>
        <taxon>Embryophyta</taxon>
        <taxon>Bryophyta</taxon>
        <taxon>Sphagnophytina</taxon>
        <taxon>Sphagnopsida</taxon>
        <taxon>Sphagnales</taxon>
        <taxon>Sphagnaceae</taxon>
        <taxon>Sphagnum</taxon>
    </lineage>
</organism>
<feature type="domain" description="CGL160/ATPI" evidence="6">
    <location>
        <begin position="210"/>
        <end position="343"/>
    </location>
</feature>
<dbReference type="InterPro" id="IPR056309">
    <property type="entry name" value="CGL160/ATPI_dom"/>
</dbReference>
<evidence type="ECO:0000256" key="4">
    <source>
        <dbReference type="ARBA" id="ARBA00023136"/>
    </source>
</evidence>